<feature type="transmembrane region" description="Helical" evidence="6">
    <location>
        <begin position="229"/>
        <end position="251"/>
    </location>
</feature>
<accession>A0AAD8TJS8</accession>
<dbReference type="EMBL" id="JAUUTY010000002">
    <property type="protein sequence ID" value="KAK1684169.1"/>
    <property type="molecule type" value="Genomic_DNA"/>
</dbReference>
<reference evidence="10" key="1">
    <citation type="submission" date="2023-07" db="EMBL/GenBank/DDBJ databases">
        <title>A chromosome-level genome assembly of Lolium multiflorum.</title>
        <authorList>
            <person name="Chen Y."/>
            <person name="Copetti D."/>
            <person name="Kolliker R."/>
            <person name="Studer B."/>
        </authorList>
    </citation>
    <scope>NUCLEOTIDE SEQUENCE</scope>
    <source>
        <strain evidence="10">02402/16</strain>
        <tissue evidence="10">Leaf</tissue>
    </source>
</reference>
<dbReference type="Pfam" id="PF00892">
    <property type="entry name" value="EamA"/>
    <property type="match status" value="2"/>
</dbReference>
<dbReference type="Proteomes" id="UP001231189">
    <property type="component" value="Unassembled WGS sequence"/>
</dbReference>
<feature type="domain" description="EamA" evidence="8">
    <location>
        <begin position="199"/>
        <end position="336"/>
    </location>
</feature>
<feature type="transmembrane region" description="Helical" evidence="6">
    <location>
        <begin position="320"/>
        <end position="339"/>
    </location>
</feature>
<dbReference type="InterPro" id="IPR030184">
    <property type="entry name" value="WAT1-related"/>
</dbReference>
<evidence type="ECO:0000256" key="7">
    <source>
        <dbReference type="SAM" id="MobiDB-lite"/>
    </source>
</evidence>
<evidence type="ECO:0000256" key="2">
    <source>
        <dbReference type="ARBA" id="ARBA00007635"/>
    </source>
</evidence>
<name>A0AAD8TJS8_LOLMU</name>
<organism evidence="10 11">
    <name type="scientific">Lolium multiflorum</name>
    <name type="common">Italian ryegrass</name>
    <name type="synonym">Lolium perenne subsp. multiflorum</name>
    <dbReference type="NCBI Taxonomy" id="4521"/>
    <lineage>
        <taxon>Eukaryota</taxon>
        <taxon>Viridiplantae</taxon>
        <taxon>Streptophyta</taxon>
        <taxon>Embryophyta</taxon>
        <taxon>Tracheophyta</taxon>
        <taxon>Spermatophyta</taxon>
        <taxon>Magnoliopsida</taxon>
        <taxon>Liliopsida</taxon>
        <taxon>Poales</taxon>
        <taxon>Poaceae</taxon>
        <taxon>BOP clade</taxon>
        <taxon>Pooideae</taxon>
        <taxon>Poodae</taxon>
        <taxon>Poeae</taxon>
        <taxon>Poeae Chloroplast Group 2 (Poeae type)</taxon>
        <taxon>Loliodinae</taxon>
        <taxon>Loliinae</taxon>
        <taxon>Lolium</taxon>
    </lineage>
</organism>
<evidence type="ECO:0000256" key="6">
    <source>
        <dbReference type="RuleBase" id="RU363077"/>
    </source>
</evidence>
<dbReference type="SUPFAM" id="SSF103481">
    <property type="entry name" value="Multidrug resistance efflux transporter EmrE"/>
    <property type="match status" value="2"/>
</dbReference>
<feature type="transmembrane region" description="Helical" evidence="6">
    <location>
        <begin position="263"/>
        <end position="285"/>
    </location>
</feature>
<feature type="transmembrane region" description="Helical" evidence="6">
    <location>
        <begin position="51"/>
        <end position="72"/>
    </location>
</feature>
<dbReference type="PANTHER" id="PTHR31218">
    <property type="entry name" value="WAT1-RELATED PROTEIN"/>
    <property type="match status" value="1"/>
</dbReference>
<gene>
    <name evidence="9" type="ORF">QYE76_045017</name>
    <name evidence="10" type="ORF">QYE76_045052</name>
</gene>
<comment type="similarity">
    <text evidence="2 6">Belongs to the drug/metabolite transporter (DMT) superfamily. Plant drug/metabolite exporter (P-DME) (TC 2.A.7.4) family.</text>
</comment>
<evidence type="ECO:0000256" key="4">
    <source>
        <dbReference type="ARBA" id="ARBA00022989"/>
    </source>
</evidence>
<keyword evidence="5 6" id="KW-0472">Membrane</keyword>
<evidence type="ECO:0000313" key="9">
    <source>
        <dbReference type="EMBL" id="KAK1684169.1"/>
    </source>
</evidence>
<feature type="transmembrane region" description="Helical" evidence="6">
    <location>
        <begin position="84"/>
        <end position="106"/>
    </location>
</feature>
<keyword evidence="3 6" id="KW-0812">Transmembrane</keyword>
<dbReference type="GO" id="GO:0022857">
    <property type="term" value="F:transmembrane transporter activity"/>
    <property type="evidence" value="ECO:0007669"/>
    <property type="project" value="InterPro"/>
</dbReference>
<evidence type="ECO:0000256" key="1">
    <source>
        <dbReference type="ARBA" id="ARBA00004141"/>
    </source>
</evidence>
<feature type="transmembrane region" description="Helical" evidence="6">
    <location>
        <begin position="147"/>
        <end position="165"/>
    </location>
</feature>
<comment type="subcellular location">
    <subcellularLocation>
        <location evidence="1 6">Membrane</location>
        <topology evidence="1 6">Multi-pass membrane protein</topology>
    </subcellularLocation>
</comment>
<evidence type="ECO:0000259" key="8">
    <source>
        <dbReference type="Pfam" id="PF00892"/>
    </source>
</evidence>
<evidence type="ECO:0000256" key="3">
    <source>
        <dbReference type="ARBA" id="ARBA00022692"/>
    </source>
</evidence>
<feature type="transmembrane region" description="Helical" evidence="6">
    <location>
        <begin position="197"/>
        <end position="217"/>
    </location>
</feature>
<protein>
    <recommendedName>
        <fullName evidence="6">WAT1-related protein</fullName>
    </recommendedName>
</protein>
<evidence type="ECO:0000313" key="10">
    <source>
        <dbReference type="EMBL" id="KAK1684204.1"/>
    </source>
</evidence>
<evidence type="ECO:0000313" key="11">
    <source>
        <dbReference type="Proteomes" id="UP001231189"/>
    </source>
</evidence>
<dbReference type="GO" id="GO:0016020">
    <property type="term" value="C:membrane"/>
    <property type="evidence" value="ECO:0007669"/>
    <property type="project" value="UniProtKB-SubCell"/>
</dbReference>
<keyword evidence="4 6" id="KW-1133">Transmembrane helix</keyword>
<dbReference type="AlphaFoldDB" id="A0AAD8TJS8"/>
<feature type="transmembrane region" description="Helical" evidence="6">
    <location>
        <begin position="297"/>
        <end position="314"/>
    </location>
</feature>
<sequence>MSVDVAGAEKKKKLLMAEGLLLPASMVLVQAFTIGALLLSKVAFNVGMAPFVLLAYRNLIGSITVAPFAFYFEREMMKKVNLKIWCWISVNALFGIVLAMGLHYYGLRATNAGYTVNFLNVIPVVTFIIAVILRLEKLKITTCPGKMKVVGTVSCVGGTMVISLYKGKLLHLWPTHLLKSQLQAVGGVSTVPDQHNMLIGTLFLAGSSLSYAFWFIIQARVSKEFPSKYFSTMLACVSGTVQAMVIGVILNHDPSAWAVKWDLQLLTVVYSGVFNTGVTFCLISWAVARRGPTYPSMFNSLALIVTMILDSVLLGTDFSVGSLLGAILIIVGLYAFLWGKGKEVQEQRKQMKAAANGDQSKGSPAAGNGVDSLQVGKHEVRIHLEVSERAN</sequence>
<dbReference type="EMBL" id="JAUUTY010000002">
    <property type="protein sequence ID" value="KAK1684204.1"/>
    <property type="molecule type" value="Genomic_DNA"/>
</dbReference>
<feature type="transmembrane region" description="Helical" evidence="6">
    <location>
        <begin position="112"/>
        <end position="135"/>
    </location>
</feature>
<dbReference type="InterPro" id="IPR000620">
    <property type="entry name" value="EamA_dom"/>
</dbReference>
<evidence type="ECO:0000256" key="5">
    <source>
        <dbReference type="ARBA" id="ARBA00023136"/>
    </source>
</evidence>
<dbReference type="InterPro" id="IPR037185">
    <property type="entry name" value="EmrE-like"/>
</dbReference>
<comment type="caution">
    <text evidence="10">The sequence shown here is derived from an EMBL/GenBank/DDBJ whole genome shotgun (WGS) entry which is preliminary data.</text>
</comment>
<feature type="transmembrane region" description="Helical" evidence="6">
    <location>
        <begin position="20"/>
        <end position="39"/>
    </location>
</feature>
<proteinExistence type="inferred from homology"/>
<feature type="region of interest" description="Disordered" evidence="7">
    <location>
        <begin position="349"/>
        <end position="371"/>
    </location>
</feature>
<feature type="domain" description="EamA" evidence="8">
    <location>
        <begin position="27"/>
        <end position="163"/>
    </location>
</feature>
<keyword evidence="11" id="KW-1185">Reference proteome</keyword>